<feature type="compositionally biased region" description="Polar residues" evidence="1">
    <location>
        <begin position="862"/>
        <end position="876"/>
    </location>
</feature>
<evidence type="ECO:0000313" key="3">
    <source>
        <dbReference type="Proteomes" id="UP001280581"/>
    </source>
</evidence>
<feature type="compositionally biased region" description="Polar residues" evidence="1">
    <location>
        <begin position="724"/>
        <end position="736"/>
    </location>
</feature>
<feature type="region of interest" description="Disordered" evidence="1">
    <location>
        <begin position="983"/>
        <end position="1028"/>
    </location>
</feature>
<evidence type="ECO:0000313" key="2">
    <source>
        <dbReference type="EMBL" id="KAK3197028.1"/>
    </source>
</evidence>
<gene>
    <name evidence="2" type="ORF">GRF29_1536g305715</name>
</gene>
<organism evidence="2 3">
    <name type="scientific">Pseudopithomyces chartarum</name>
    <dbReference type="NCBI Taxonomy" id="1892770"/>
    <lineage>
        <taxon>Eukaryota</taxon>
        <taxon>Fungi</taxon>
        <taxon>Dikarya</taxon>
        <taxon>Ascomycota</taxon>
        <taxon>Pezizomycotina</taxon>
        <taxon>Dothideomycetes</taxon>
        <taxon>Pleosporomycetidae</taxon>
        <taxon>Pleosporales</taxon>
        <taxon>Massarineae</taxon>
        <taxon>Didymosphaeriaceae</taxon>
        <taxon>Pseudopithomyces</taxon>
    </lineage>
</organism>
<feature type="compositionally biased region" description="Polar residues" evidence="1">
    <location>
        <begin position="415"/>
        <end position="434"/>
    </location>
</feature>
<name>A0AAN6LML9_9PLEO</name>
<feature type="compositionally biased region" description="Basic residues" evidence="1">
    <location>
        <begin position="547"/>
        <end position="558"/>
    </location>
</feature>
<feature type="compositionally biased region" description="Polar residues" evidence="1">
    <location>
        <begin position="894"/>
        <end position="912"/>
    </location>
</feature>
<feature type="compositionally biased region" description="Low complexity" evidence="1">
    <location>
        <begin position="997"/>
        <end position="1006"/>
    </location>
</feature>
<reference evidence="2 3" key="1">
    <citation type="submission" date="2021-02" db="EMBL/GenBank/DDBJ databases">
        <title>Genome assembly of Pseudopithomyces chartarum.</title>
        <authorList>
            <person name="Jauregui R."/>
            <person name="Singh J."/>
            <person name="Voisey C."/>
        </authorList>
    </citation>
    <scope>NUCLEOTIDE SEQUENCE [LARGE SCALE GENOMIC DNA]</scope>
    <source>
        <strain evidence="2 3">AGR01</strain>
    </source>
</reference>
<dbReference type="EMBL" id="WVTA01000021">
    <property type="protein sequence ID" value="KAK3197028.1"/>
    <property type="molecule type" value="Genomic_DNA"/>
</dbReference>
<evidence type="ECO:0000256" key="1">
    <source>
        <dbReference type="SAM" id="MobiDB-lite"/>
    </source>
</evidence>
<comment type="caution">
    <text evidence="2">The sequence shown here is derived from an EMBL/GenBank/DDBJ whole genome shotgun (WGS) entry which is preliminary data.</text>
</comment>
<dbReference type="Proteomes" id="UP001280581">
    <property type="component" value="Unassembled WGS sequence"/>
</dbReference>
<dbReference type="AlphaFoldDB" id="A0AAN6LML9"/>
<feature type="compositionally biased region" description="Polar residues" evidence="1">
    <location>
        <begin position="626"/>
        <end position="641"/>
    </location>
</feature>
<feature type="region of interest" description="Disordered" evidence="1">
    <location>
        <begin position="335"/>
        <end position="439"/>
    </location>
</feature>
<accession>A0AAN6LML9</accession>
<feature type="region of interest" description="Disordered" evidence="1">
    <location>
        <begin position="465"/>
        <end position="930"/>
    </location>
</feature>
<feature type="compositionally biased region" description="Polar residues" evidence="1">
    <location>
        <begin position="478"/>
        <end position="499"/>
    </location>
</feature>
<feature type="compositionally biased region" description="Polar residues" evidence="1">
    <location>
        <begin position="339"/>
        <end position="364"/>
    </location>
</feature>
<feature type="compositionally biased region" description="Low complexity" evidence="1">
    <location>
        <begin position="786"/>
        <end position="814"/>
    </location>
</feature>
<protein>
    <submittedName>
        <fullName evidence="2">Uncharacterized protein</fullName>
    </submittedName>
</protein>
<keyword evidence="3" id="KW-1185">Reference proteome</keyword>
<feature type="compositionally biased region" description="Basic and acidic residues" evidence="1">
    <location>
        <begin position="845"/>
        <end position="861"/>
    </location>
</feature>
<sequence>MSQELENALISADDNAACQSLYRLLPTGAIPRSSALPVTAKACLEAFCDHSRPVRRRRWTGLLLARLIESYPEVVPHLRRVPSDVVRIGVVILSSSEVEEIKIVAGLIIRVGLSQGFSFADFWSVEKAHASASMFPKDADTHWMQSFQDYLDALSSLVPFDTPSPQLSIMYPIALVGTGGFCWVGSEQSFPVLLMETHALTLVTPEPSLHDIQFVYVPIECIREIECQPYDAYDSQDRHDAVQPWQVILKFFPDSPSYQVNCSQHSGSDLAIVMRHDKDAQECVAEIKAILSAKKTSSDNSTSSSLAQNKIFSEAVNEKSQRRTLSRGGIIEFNRSHRTTPTASDTQQTHQSTLDAAVNETHSAPSRPKLGTLPVVKKTLRLNRPPSDPAMKYEFPHDTPSIKRSAPVKTKKSSISRTSAVASEASTSGSTNPRSDMPHKRALAYDTNDAGEGGINLCDEIHSSARTTRSTKKDSASVELNASKASRGQVSEPLRQQPSALDVPEDKQGNDSSAIRGTKRTRAKAVAYKEDSPTDEDDSTSEFSGSKRTKRPRGRPPKIAKNNDPSTSPKPKAMVNNRKARQTRASKQLPQPLEGSLLANLQSKSSTTSDHESGSSLAKDDAITIQKISTTLRKSQTTRASSVVEETVPGSEAHTLSKLLGDDERDSEQTRSRTTSKKRSSITPLPSKLRSKRAKLDDNDAEDNIEPLFVQPPPTMAPARVLQDPSSPCNSRTNGSMHAPPRPKAAIDPGMEAISPTIRRQRMGGSKKQIQERKTPVHQLGRRTFSSLSESTEILSSNSKPTPASPRAPSTAISGHADQNEVTIEQEFGEYEIEKNNPFKSGQKKVNEFTRRLEREKKKSASQELKGQQGHSQQNPIELGDSSSSSSSEARPTPKQNSATLNNHTDIIQNDGTMVHIRSPDYPARGQKVDKRMVIDSPEATTHPSMQTQPQLPEADVLPTIDTADMDDDTLVDLEEPKLFETHASPHFRSSPPPMDCSPSSHSSTSAELEPKTDPPISKSDAEETEWEASLKPYQRDLNTQLLRVSNRVIRHIVDSESAVDEIADAYAQDGERSLDLLLQGHEKESEAARKEVKKRKARIGRASEKALREIRRERDSVLRDV</sequence>
<proteinExistence type="predicted"/>
<feature type="compositionally biased region" description="Basic and acidic residues" evidence="1">
    <location>
        <begin position="609"/>
        <end position="622"/>
    </location>
</feature>